<dbReference type="InterPro" id="IPR016093">
    <property type="entry name" value="MIR_motif"/>
</dbReference>
<accession>A0A0L0F7G2</accession>
<dbReference type="OrthoDB" id="5561486at2759"/>
<dbReference type="AlphaFoldDB" id="A0A0L0F7G2"/>
<dbReference type="GO" id="GO:0004169">
    <property type="term" value="F:dolichyl-phosphate-mannose-protein mannosyltransferase activity"/>
    <property type="evidence" value="ECO:0007669"/>
    <property type="project" value="TreeGrafter"/>
</dbReference>
<evidence type="ECO:0000313" key="4">
    <source>
        <dbReference type="Proteomes" id="UP000054560"/>
    </source>
</evidence>
<dbReference type="SUPFAM" id="SSF82109">
    <property type="entry name" value="MIR domain"/>
    <property type="match status" value="1"/>
</dbReference>
<proteinExistence type="predicted"/>
<dbReference type="STRING" id="667725.A0A0L0F7G2"/>
<sequence length="98" mass="11323">MGSQLTIKANRISGALLHSHVQTYPKEVGPAQQQVTTYSHKDHNNNWMIKPYDESPYLGAENVRLLRHGDYIRLEHMSTKRLLHSHKENAPITTKHKQ</sequence>
<dbReference type="Pfam" id="PF02815">
    <property type="entry name" value="MIR"/>
    <property type="match status" value="1"/>
</dbReference>
<dbReference type="PROSITE" id="PS50919">
    <property type="entry name" value="MIR"/>
    <property type="match status" value="2"/>
</dbReference>
<evidence type="ECO:0000259" key="2">
    <source>
        <dbReference type="PROSITE" id="PS50919"/>
    </source>
</evidence>
<name>A0A0L0F7G2_9EUKA</name>
<dbReference type="PANTHER" id="PTHR10050:SF46">
    <property type="entry name" value="PROTEIN O-MANNOSYL-TRANSFERASE 2"/>
    <property type="match status" value="1"/>
</dbReference>
<protein>
    <recommendedName>
        <fullName evidence="2">MIR domain-containing protein</fullName>
    </recommendedName>
</protein>
<organism evidence="3 4">
    <name type="scientific">Sphaeroforma arctica JP610</name>
    <dbReference type="NCBI Taxonomy" id="667725"/>
    <lineage>
        <taxon>Eukaryota</taxon>
        <taxon>Ichthyosporea</taxon>
        <taxon>Ichthyophonida</taxon>
        <taxon>Sphaeroforma</taxon>
    </lineage>
</organism>
<feature type="domain" description="MIR" evidence="2">
    <location>
        <begin position="63"/>
        <end position="98"/>
    </location>
</feature>
<reference evidence="3 4" key="1">
    <citation type="submission" date="2011-02" db="EMBL/GenBank/DDBJ databases">
        <title>The Genome Sequence of Sphaeroforma arctica JP610.</title>
        <authorList>
            <consortium name="The Broad Institute Genome Sequencing Platform"/>
            <person name="Russ C."/>
            <person name="Cuomo C."/>
            <person name="Young S.K."/>
            <person name="Zeng Q."/>
            <person name="Gargeya S."/>
            <person name="Alvarado L."/>
            <person name="Berlin A."/>
            <person name="Chapman S.B."/>
            <person name="Chen Z."/>
            <person name="Freedman E."/>
            <person name="Gellesch M."/>
            <person name="Goldberg J."/>
            <person name="Griggs A."/>
            <person name="Gujja S."/>
            <person name="Heilman E."/>
            <person name="Heiman D."/>
            <person name="Howarth C."/>
            <person name="Mehta T."/>
            <person name="Neiman D."/>
            <person name="Pearson M."/>
            <person name="Roberts A."/>
            <person name="Saif S."/>
            <person name="Shea T."/>
            <person name="Shenoy N."/>
            <person name="Sisk P."/>
            <person name="Stolte C."/>
            <person name="Sykes S."/>
            <person name="White J."/>
            <person name="Yandava C."/>
            <person name="Burger G."/>
            <person name="Gray M.W."/>
            <person name="Holland P.W.H."/>
            <person name="King N."/>
            <person name="Lang F.B.F."/>
            <person name="Roger A.J."/>
            <person name="Ruiz-Trillo I."/>
            <person name="Haas B."/>
            <person name="Nusbaum C."/>
            <person name="Birren B."/>
        </authorList>
    </citation>
    <scope>NUCLEOTIDE SEQUENCE [LARGE SCALE GENOMIC DNA]</scope>
    <source>
        <strain evidence="3 4">JP610</strain>
    </source>
</reference>
<dbReference type="EMBL" id="KQ246667">
    <property type="protein sequence ID" value="KNC72677.1"/>
    <property type="molecule type" value="Genomic_DNA"/>
</dbReference>
<dbReference type="RefSeq" id="XP_014146579.1">
    <property type="nucleotide sequence ID" value="XM_014291104.1"/>
</dbReference>
<evidence type="ECO:0000256" key="1">
    <source>
        <dbReference type="ARBA" id="ARBA00022737"/>
    </source>
</evidence>
<dbReference type="GO" id="GO:0005783">
    <property type="term" value="C:endoplasmic reticulum"/>
    <property type="evidence" value="ECO:0007669"/>
    <property type="project" value="TreeGrafter"/>
</dbReference>
<keyword evidence="4" id="KW-1185">Reference proteome</keyword>
<feature type="non-terminal residue" evidence="3">
    <location>
        <position position="98"/>
    </location>
</feature>
<dbReference type="SMART" id="SM00472">
    <property type="entry name" value="MIR"/>
    <property type="match status" value="1"/>
</dbReference>
<dbReference type="Proteomes" id="UP000054560">
    <property type="component" value="Unassembled WGS sequence"/>
</dbReference>
<dbReference type="GeneID" id="25915266"/>
<dbReference type="Gene3D" id="2.80.10.50">
    <property type="match status" value="1"/>
</dbReference>
<dbReference type="PANTHER" id="PTHR10050">
    <property type="entry name" value="DOLICHYL-PHOSPHATE-MANNOSE--PROTEIN MANNOSYLTRANSFERASE"/>
    <property type="match status" value="1"/>
</dbReference>
<dbReference type="InterPro" id="IPR036300">
    <property type="entry name" value="MIR_dom_sf"/>
</dbReference>
<keyword evidence="1" id="KW-0677">Repeat</keyword>
<gene>
    <name evidence="3" type="ORF">SARC_14762</name>
</gene>
<dbReference type="InterPro" id="IPR027005">
    <property type="entry name" value="PMT-like"/>
</dbReference>
<dbReference type="eggNOG" id="KOG3359">
    <property type="taxonomic scope" value="Eukaryota"/>
</dbReference>
<evidence type="ECO:0000313" key="3">
    <source>
        <dbReference type="EMBL" id="KNC72677.1"/>
    </source>
</evidence>
<feature type="domain" description="MIR" evidence="2">
    <location>
        <begin position="1"/>
        <end position="52"/>
    </location>
</feature>